<accession>A0A6G1F5A7</accession>
<comment type="caution">
    <text evidence="1">The sequence shown here is derived from an EMBL/GenBank/DDBJ whole genome shotgun (WGS) entry which is preliminary data.</text>
</comment>
<evidence type="ECO:0000313" key="2">
    <source>
        <dbReference type="Proteomes" id="UP000479710"/>
    </source>
</evidence>
<evidence type="ECO:0000313" key="1">
    <source>
        <dbReference type="EMBL" id="KAF0932097.1"/>
    </source>
</evidence>
<name>A0A6G1F5A7_9ORYZ</name>
<sequence>MPQPGFHLLRLGRPADRLRLLASLLLQPCKLTGHYPPPAVGAVLRTPRFDAAWGSTIIARQGTSLGAILRTRDAAD</sequence>
<gene>
    <name evidence="1" type="ORF">E2562_008634</name>
</gene>
<dbReference type="Proteomes" id="UP000479710">
    <property type="component" value="Unassembled WGS sequence"/>
</dbReference>
<keyword evidence="2" id="KW-1185">Reference proteome</keyword>
<protein>
    <submittedName>
        <fullName evidence="1">Uncharacterized protein</fullName>
    </submittedName>
</protein>
<reference evidence="1 2" key="1">
    <citation type="submission" date="2019-11" db="EMBL/GenBank/DDBJ databases">
        <title>Whole genome sequence of Oryza granulata.</title>
        <authorList>
            <person name="Li W."/>
        </authorList>
    </citation>
    <scope>NUCLEOTIDE SEQUENCE [LARGE SCALE GENOMIC DNA]</scope>
    <source>
        <strain evidence="2">cv. Menghai</strain>
        <tissue evidence="1">Leaf</tissue>
    </source>
</reference>
<organism evidence="1 2">
    <name type="scientific">Oryza meyeriana var. granulata</name>
    <dbReference type="NCBI Taxonomy" id="110450"/>
    <lineage>
        <taxon>Eukaryota</taxon>
        <taxon>Viridiplantae</taxon>
        <taxon>Streptophyta</taxon>
        <taxon>Embryophyta</taxon>
        <taxon>Tracheophyta</taxon>
        <taxon>Spermatophyta</taxon>
        <taxon>Magnoliopsida</taxon>
        <taxon>Liliopsida</taxon>
        <taxon>Poales</taxon>
        <taxon>Poaceae</taxon>
        <taxon>BOP clade</taxon>
        <taxon>Oryzoideae</taxon>
        <taxon>Oryzeae</taxon>
        <taxon>Oryzinae</taxon>
        <taxon>Oryza</taxon>
        <taxon>Oryza meyeriana</taxon>
    </lineage>
</organism>
<proteinExistence type="predicted"/>
<dbReference type="AlphaFoldDB" id="A0A6G1F5A7"/>
<dbReference type="EMBL" id="SPHZ02000001">
    <property type="protein sequence ID" value="KAF0932097.1"/>
    <property type="molecule type" value="Genomic_DNA"/>
</dbReference>